<gene>
    <name evidence="10" type="ORF">DYI28_08605</name>
    <name evidence="8" type="ORF">F3B85_17325</name>
    <name evidence="9" type="ORF">PQ628_19285</name>
</gene>
<dbReference type="Pfam" id="PF14322">
    <property type="entry name" value="SusD-like_3"/>
    <property type="match status" value="1"/>
</dbReference>
<organism evidence="8 12">
    <name type="scientific">Bacteroides ovatus</name>
    <dbReference type="NCBI Taxonomy" id="28116"/>
    <lineage>
        <taxon>Bacteria</taxon>
        <taxon>Pseudomonadati</taxon>
        <taxon>Bacteroidota</taxon>
        <taxon>Bacteroidia</taxon>
        <taxon>Bacteroidales</taxon>
        <taxon>Bacteroidaceae</taxon>
        <taxon>Bacteroides</taxon>
    </lineage>
</organism>
<evidence type="ECO:0000313" key="12">
    <source>
        <dbReference type="Proteomes" id="UP000478493"/>
    </source>
</evidence>
<reference evidence="10" key="2">
    <citation type="journal article" date="2018" name="Nature">
        <title>Human gut bacteria contain acquired interbacterial defence systems.</title>
        <authorList>
            <person name="Ross B.D."/>
            <person name="Verster A.J."/>
            <person name="Radey M.C."/>
            <person name="Schmidtke D.T."/>
            <person name="Pope C.E."/>
            <person name="Hoffman L.R."/>
            <person name="Hajjar A."/>
            <person name="Peterson S.B."/>
            <person name="Borenstein E."/>
            <person name="Mougous J."/>
        </authorList>
    </citation>
    <scope>NUCLEOTIDE SEQUENCE</scope>
    <source>
        <strain evidence="10">3725 D1 iv</strain>
    </source>
</reference>
<feature type="domain" description="RagB/SusD" evidence="6">
    <location>
        <begin position="343"/>
        <end position="671"/>
    </location>
</feature>
<feature type="domain" description="SusD-like N-terminal" evidence="7">
    <location>
        <begin position="24"/>
        <end position="227"/>
    </location>
</feature>
<dbReference type="AlphaFoldDB" id="A0A413V4T4"/>
<evidence type="ECO:0000259" key="7">
    <source>
        <dbReference type="Pfam" id="PF14322"/>
    </source>
</evidence>
<evidence type="ECO:0000256" key="4">
    <source>
        <dbReference type="ARBA" id="ARBA00023136"/>
    </source>
</evidence>
<accession>A0A413V4T4</accession>
<dbReference type="Gene3D" id="1.25.40.390">
    <property type="match status" value="1"/>
</dbReference>
<dbReference type="InterPro" id="IPR033985">
    <property type="entry name" value="SusD-like_N"/>
</dbReference>
<evidence type="ECO:0000313" key="10">
    <source>
        <dbReference type="EMBL" id="QDM08776.1"/>
    </source>
</evidence>
<evidence type="ECO:0000313" key="8">
    <source>
        <dbReference type="EMBL" id="KAA4533113.1"/>
    </source>
</evidence>
<dbReference type="SUPFAM" id="SSF48452">
    <property type="entry name" value="TPR-like"/>
    <property type="match status" value="1"/>
</dbReference>
<reference evidence="10" key="4">
    <citation type="submission" date="2019-07" db="EMBL/GenBank/DDBJ databases">
        <authorList>
            <person name="Ross B.D."/>
            <person name="Verster A.J."/>
            <person name="Radey M.C."/>
            <person name="Schmidtke D.T."/>
            <person name="Pope C.E."/>
            <person name="Hoffman L.R."/>
            <person name="Hajjar A."/>
            <person name="Peterson S.B."/>
            <person name="Borenstein E."/>
            <person name="Mougous J.D."/>
        </authorList>
    </citation>
    <scope>NUCLEOTIDE SEQUENCE</scope>
    <source>
        <strain evidence="10">3725 D1 iv</strain>
    </source>
</reference>
<sequence length="681" mass="77037">MKIRHLFLTAASILCGSIFISCEDFLDREPESSISPEIYFTDASQLQSWADKFYSAILPSSGKNSYGFYAEDKHTDNQIASDTPNRLTKTLWKVPQDDSNWKFENIYQLNYFLDNVLPKFGENLDGSQNQISGNLQSIRHYIGEIYFLRALDYFNRYQKFGDFPIVEHALTDDMEATTEASKRSPRNEVARFILSDLDKAATLMDGIDFATTRINRDLALLLKSRVALYEGTFLKYFKGTAFVPNGEGWPGKSKEYNANYEYPSGNIDNEINFFLDEAMAASKEVAEKYKGQLTANTGMLQQAADDPENPYYNMFCDEDLSSYPEVLLWRQYTMNKGNDIALAANMGNWGVGITRSFVQNFLMADGTPVYTHGTYADGDGYYMGDQTIADVRTNRDSRLSLFLKEPGQTNIVWDDQPGQSLNLIEPVPNIIVGDMQRAYTTGYALRKGGALNSKYCIQLKGYVALVCYRAVEALLNYMEASYERTGTLDATALGYWQAIRSRAGISTDIDATIAATEMDKEAENDWGAYSGGKLLTDKTLYNIRRERRCEMLAEALRNMDVCRWRAMDQLITSPYVPQGFHLWNTPMEHWYDNSDGTSALVSDGTSNSNVSPSSYSEYLCPFQKTSNQIGYGGFTWNMAHYLYPIPIKQFLLTSPDGTNVEESVIYQNPYWPIKADASAEK</sequence>
<evidence type="ECO:0000313" key="9">
    <source>
        <dbReference type="EMBL" id="MDC7960345.1"/>
    </source>
</evidence>
<dbReference type="InterPro" id="IPR012944">
    <property type="entry name" value="SusD_RagB_dom"/>
</dbReference>
<dbReference type="Proteomes" id="UP000478493">
    <property type="component" value="Unassembled WGS sequence"/>
</dbReference>
<dbReference type="InterPro" id="IPR011990">
    <property type="entry name" value="TPR-like_helical_dom_sf"/>
</dbReference>
<dbReference type="PROSITE" id="PS51257">
    <property type="entry name" value="PROKAR_LIPOPROTEIN"/>
    <property type="match status" value="1"/>
</dbReference>
<evidence type="ECO:0000256" key="5">
    <source>
        <dbReference type="ARBA" id="ARBA00023237"/>
    </source>
</evidence>
<protein>
    <submittedName>
        <fullName evidence="8">RagB/SusD family nutrient uptake outer membrane protein</fullName>
    </submittedName>
</protein>
<dbReference type="RefSeq" id="WP_005831644.1">
    <property type="nucleotide sequence ID" value="NZ_CACRTD010000049.1"/>
</dbReference>
<dbReference type="EMBL" id="CP041395">
    <property type="protein sequence ID" value="QDM08776.1"/>
    <property type="molecule type" value="Genomic_DNA"/>
</dbReference>
<dbReference type="EMBL" id="JAQQPO010000025">
    <property type="protein sequence ID" value="MDC7960345.1"/>
    <property type="molecule type" value="Genomic_DNA"/>
</dbReference>
<proteinExistence type="inferred from homology"/>
<name>A0A413V4T4_BACOV</name>
<dbReference type="EMBL" id="VWGP01000013">
    <property type="protein sequence ID" value="KAA4533113.1"/>
    <property type="molecule type" value="Genomic_DNA"/>
</dbReference>
<dbReference type="Proteomes" id="UP001215078">
    <property type="component" value="Unassembled WGS sequence"/>
</dbReference>
<evidence type="ECO:0000259" key="6">
    <source>
        <dbReference type="Pfam" id="PF07980"/>
    </source>
</evidence>
<reference evidence="9" key="5">
    <citation type="submission" date="2022-10" db="EMBL/GenBank/DDBJ databases">
        <title>Human gut microbiome strain richness.</title>
        <authorList>
            <person name="Chen-Liaw A."/>
        </authorList>
    </citation>
    <scope>NUCLEOTIDE SEQUENCE</scope>
    <source>
        <strain evidence="9">RTP21484st1_H8_RTP21484_190118</strain>
    </source>
</reference>
<evidence type="ECO:0000256" key="3">
    <source>
        <dbReference type="ARBA" id="ARBA00022729"/>
    </source>
</evidence>
<reference evidence="11" key="1">
    <citation type="journal article" date="2018" name="J. Anim. Genet.">
        <title>Acquired interbacterial defense systems protect against interspecies antagonism in the human gut microbiome.</title>
        <authorList>
            <person name="Ross B.D."/>
            <person name="Verster A.J."/>
            <person name="Radey M.C."/>
            <person name="Schmidtke D.T."/>
            <person name="Pope C.E."/>
            <person name="Hoffman L.R."/>
            <person name="Hajjar A."/>
            <person name="Peterson S.B."/>
            <person name="Borenstein E."/>
            <person name="Mougous J."/>
        </authorList>
    </citation>
    <scope>NUCLEOTIDE SEQUENCE [LARGE SCALE GENOMIC DNA]</scope>
    <source>
        <strain evidence="11">3725 D1 iv</strain>
    </source>
</reference>
<evidence type="ECO:0000256" key="1">
    <source>
        <dbReference type="ARBA" id="ARBA00004442"/>
    </source>
</evidence>
<dbReference type="GeneID" id="99752824"/>
<dbReference type="Pfam" id="PF07980">
    <property type="entry name" value="SusD_RagB"/>
    <property type="match status" value="1"/>
</dbReference>
<dbReference type="Proteomes" id="UP000318823">
    <property type="component" value="Chromosome"/>
</dbReference>
<dbReference type="GO" id="GO:0009279">
    <property type="term" value="C:cell outer membrane"/>
    <property type="evidence" value="ECO:0007669"/>
    <property type="project" value="UniProtKB-SubCell"/>
</dbReference>
<evidence type="ECO:0000313" key="11">
    <source>
        <dbReference type="Proteomes" id="UP000318823"/>
    </source>
</evidence>
<comment type="subcellular location">
    <subcellularLocation>
        <location evidence="1">Cell outer membrane</location>
    </subcellularLocation>
</comment>
<keyword evidence="5" id="KW-0998">Cell outer membrane</keyword>
<reference evidence="8 12" key="3">
    <citation type="journal article" date="2019" name="Nat. Med.">
        <title>A library of human gut bacterial isolates paired with longitudinal multiomics data enables mechanistic microbiome research.</title>
        <authorList>
            <person name="Poyet M."/>
            <person name="Groussin M."/>
            <person name="Gibbons S.M."/>
            <person name="Avila-Pacheco J."/>
            <person name="Jiang X."/>
            <person name="Kearney S.M."/>
            <person name="Perrotta A.R."/>
            <person name="Berdy B."/>
            <person name="Zhao S."/>
            <person name="Lieberman T.D."/>
            <person name="Swanson P.K."/>
            <person name="Smith M."/>
            <person name="Roesemann S."/>
            <person name="Alexander J.E."/>
            <person name="Rich S.A."/>
            <person name="Livny J."/>
            <person name="Vlamakis H."/>
            <person name="Clish C."/>
            <person name="Bullock K."/>
            <person name="Deik A."/>
            <person name="Scott J."/>
            <person name="Pierce K.A."/>
            <person name="Xavier R.J."/>
            <person name="Alm E.J."/>
        </authorList>
    </citation>
    <scope>NUCLEOTIDE SEQUENCE [LARGE SCALE GENOMIC DNA]</scope>
    <source>
        <strain evidence="8 12">BIOML-A41</strain>
    </source>
</reference>
<keyword evidence="3" id="KW-0732">Signal</keyword>
<keyword evidence="4" id="KW-0472">Membrane</keyword>
<comment type="similarity">
    <text evidence="2">Belongs to the SusD family.</text>
</comment>
<evidence type="ECO:0000256" key="2">
    <source>
        <dbReference type="ARBA" id="ARBA00006275"/>
    </source>
</evidence>